<dbReference type="GO" id="GO:0016787">
    <property type="term" value="F:hydrolase activity"/>
    <property type="evidence" value="ECO:0007669"/>
    <property type="project" value="UniProtKB-KW"/>
</dbReference>
<gene>
    <name evidence="4" type="primary">sttH</name>
    <name evidence="3" type="ORF">TL5118_00452</name>
    <name evidence="4" type="ORF">TL5120_01740</name>
</gene>
<evidence type="ECO:0000313" key="6">
    <source>
        <dbReference type="Proteomes" id="UP000051887"/>
    </source>
</evidence>
<reference evidence="3 5" key="1">
    <citation type="submission" date="2015-09" db="EMBL/GenBank/DDBJ databases">
        <authorList>
            <person name="Rodrigo-Torres L."/>
            <person name="Arahal D.R."/>
        </authorList>
    </citation>
    <scope>NUCLEOTIDE SEQUENCE [LARGE SCALE GENOMIC DNA]</scope>
    <source>
        <strain evidence="3 5">CECT 5118</strain>
    </source>
</reference>
<dbReference type="Proteomes" id="UP000051887">
    <property type="component" value="Unassembled WGS sequence"/>
</dbReference>
<dbReference type="InterPro" id="IPR000868">
    <property type="entry name" value="Isochorismatase-like_dom"/>
</dbReference>
<dbReference type="PANTHER" id="PTHR43540:SF1">
    <property type="entry name" value="ISOCHORISMATASE HYDROLASE"/>
    <property type="match status" value="1"/>
</dbReference>
<dbReference type="EMBL" id="CYSB01000005">
    <property type="protein sequence ID" value="CUH63400.1"/>
    <property type="molecule type" value="Genomic_DNA"/>
</dbReference>
<reference evidence="4 6" key="2">
    <citation type="submission" date="2015-09" db="EMBL/GenBank/DDBJ databases">
        <authorList>
            <consortium name="Swine Surveillance"/>
        </authorList>
    </citation>
    <scope>NUCLEOTIDE SEQUENCE [LARGE SCALE GENOMIC DNA]</scope>
    <source>
        <strain evidence="4 6">5120</strain>
    </source>
</reference>
<dbReference type="OrthoDB" id="9807387at2"/>
<sequence length="206" mass="21907">MIWILPALLAAACFWLNYTSNLIGQVTKGDRIPNRDGKALLLVDLQSCFWEEKLYDADTRARVEAAVGQAVAEAKAAGHPVIALRQEWSIPSTRVLARMFMGGKALAGGTGLELAAPFAGMADREVVKPIQDGFKTGELTHVLDEIGVGHLTIAGLDGIYCVNKTAQAALGRGYGVTLLADGIASTEPKKLEEVYTDLQAKGAKVA</sequence>
<dbReference type="Gene3D" id="3.40.50.850">
    <property type="entry name" value="Isochorismatase-like"/>
    <property type="match status" value="1"/>
</dbReference>
<accession>A0A0P1F750</accession>
<feature type="domain" description="Isochorismatase-like" evidence="2">
    <location>
        <begin position="39"/>
        <end position="205"/>
    </location>
</feature>
<keyword evidence="1 4" id="KW-0378">Hydrolase</keyword>
<dbReference type="RefSeq" id="WP_058243195.1">
    <property type="nucleotide sequence ID" value="NZ_CYSB01000005.1"/>
</dbReference>
<dbReference type="InterPro" id="IPR036380">
    <property type="entry name" value="Isochorismatase-like_sf"/>
</dbReference>
<keyword evidence="5" id="KW-1185">Reference proteome</keyword>
<evidence type="ECO:0000256" key="1">
    <source>
        <dbReference type="ARBA" id="ARBA00022801"/>
    </source>
</evidence>
<evidence type="ECO:0000313" key="3">
    <source>
        <dbReference type="EMBL" id="CUH63400.1"/>
    </source>
</evidence>
<dbReference type="EC" id="3.5.2.19" evidence="4"/>
<evidence type="ECO:0000313" key="5">
    <source>
        <dbReference type="Proteomes" id="UP000051086"/>
    </source>
</evidence>
<dbReference type="Proteomes" id="UP000051086">
    <property type="component" value="Unassembled WGS sequence"/>
</dbReference>
<dbReference type="Pfam" id="PF00857">
    <property type="entry name" value="Isochorismatase"/>
    <property type="match status" value="1"/>
</dbReference>
<proteinExistence type="predicted"/>
<dbReference type="AlphaFoldDB" id="A0A0P1F750"/>
<name>A0A0P1F750_9RHOB</name>
<protein>
    <submittedName>
        <fullName evidence="4">Streptothricin hydrolase</fullName>
        <ecNumber evidence="4">3.5.2.19</ecNumber>
    </submittedName>
</protein>
<dbReference type="PANTHER" id="PTHR43540">
    <property type="entry name" value="PEROXYUREIDOACRYLATE/UREIDOACRYLATE AMIDOHYDROLASE-RELATED"/>
    <property type="match status" value="1"/>
</dbReference>
<dbReference type="SUPFAM" id="SSF52499">
    <property type="entry name" value="Isochorismatase-like hydrolases"/>
    <property type="match status" value="1"/>
</dbReference>
<evidence type="ECO:0000313" key="4">
    <source>
        <dbReference type="EMBL" id="CUH71945.1"/>
    </source>
</evidence>
<dbReference type="InterPro" id="IPR050272">
    <property type="entry name" value="Isochorismatase-like_hydrls"/>
</dbReference>
<evidence type="ECO:0000259" key="2">
    <source>
        <dbReference type="Pfam" id="PF00857"/>
    </source>
</evidence>
<dbReference type="EMBL" id="CYSC01000027">
    <property type="protein sequence ID" value="CUH71945.1"/>
    <property type="molecule type" value="Genomic_DNA"/>
</dbReference>
<organism evidence="4 6">
    <name type="scientific">Thalassovita autumnalis</name>
    <dbReference type="NCBI Taxonomy" id="2072972"/>
    <lineage>
        <taxon>Bacteria</taxon>
        <taxon>Pseudomonadati</taxon>
        <taxon>Pseudomonadota</taxon>
        <taxon>Alphaproteobacteria</taxon>
        <taxon>Rhodobacterales</taxon>
        <taxon>Roseobacteraceae</taxon>
        <taxon>Thalassovita</taxon>
    </lineage>
</organism>